<dbReference type="EMBL" id="KN824346">
    <property type="protein sequence ID" value="KIM22885.1"/>
    <property type="molecule type" value="Genomic_DNA"/>
</dbReference>
<keyword evidence="2" id="KW-0963">Cytoplasm</keyword>
<dbReference type="AlphaFoldDB" id="A0A0C3AE04"/>
<dbReference type="FunFam" id="1.10.3560.10:FF:000001">
    <property type="entry name" value="Protein PBDC1 homolog"/>
    <property type="match status" value="1"/>
</dbReference>
<dbReference type="Gene3D" id="1.10.3560.10">
    <property type="entry name" value="yst0336 like domain"/>
    <property type="match status" value="1"/>
</dbReference>
<dbReference type="STRING" id="933852.A0A0C3AE04"/>
<dbReference type="InterPro" id="IPR021148">
    <property type="entry name" value="Polysacc_synth_dom"/>
</dbReference>
<protein>
    <recommendedName>
        <fullName evidence="4">Protein PBDC1 homolog</fullName>
    </recommendedName>
</protein>
<feature type="domain" description="Polysaccharide biosynthesis" evidence="5">
    <location>
        <begin position="16"/>
        <end position="145"/>
    </location>
</feature>
<dbReference type="PANTHER" id="PTHR13410">
    <property type="entry name" value="PROTEIN PBDC1"/>
    <property type="match status" value="1"/>
</dbReference>
<accession>A0A0C3AE04</accession>
<reference evidence="7" key="2">
    <citation type="submission" date="2015-01" db="EMBL/GenBank/DDBJ databases">
        <title>Evolutionary Origins and Diversification of the Mycorrhizal Mutualists.</title>
        <authorList>
            <consortium name="DOE Joint Genome Institute"/>
            <consortium name="Mycorrhizal Genomics Consortium"/>
            <person name="Kohler A."/>
            <person name="Kuo A."/>
            <person name="Nagy L.G."/>
            <person name="Floudas D."/>
            <person name="Copeland A."/>
            <person name="Barry K.W."/>
            <person name="Cichocki N."/>
            <person name="Veneault-Fourrey C."/>
            <person name="LaButti K."/>
            <person name="Lindquist E.A."/>
            <person name="Lipzen A."/>
            <person name="Lundell T."/>
            <person name="Morin E."/>
            <person name="Murat C."/>
            <person name="Riley R."/>
            <person name="Ohm R."/>
            <person name="Sun H."/>
            <person name="Tunlid A."/>
            <person name="Henrissat B."/>
            <person name="Grigoriev I.V."/>
            <person name="Hibbett D.S."/>
            <person name="Martin F."/>
        </authorList>
    </citation>
    <scope>NUCLEOTIDE SEQUENCE [LARGE SCALE GENOMIC DNA]</scope>
    <source>
        <strain evidence="7">MAFF 305830</strain>
    </source>
</reference>
<dbReference type="OrthoDB" id="10248897at2759"/>
<gene>
    <name evidence="6" type="ORF">M408DRAFT_332654</name>
</gene>
<dbReference type="InterPro" id="IPR023139">
    <property type="entry name" value="PBDC1-like_dom_sf"/>
</dbReference>
<evidence type="ECO:0000313" key="7">
    <source>
        <dbReference type="Proteomes" id="UP000054097"/>
    </source>
</evidence>
<dbReference type="Pfam" id="PF04669">
    <property type="entry name" value="PBDC1"/>
    <property type="match status" value="1"/>
</dbReference>
<dbReference type="PANTHER" id="PTHR13410:SF9">
    <property type="entry name" value="PROTEIN PBDC1"/>
    <property type="match status" value="1"/>
</dbReference>
<reference evidence="6 7" key="1">
    <citation type="submission" date="2014-04" db="EMBL/GenBank/DDBJ databases">
        <authorList>
            <consortium name="DOE Joint Genome Institute"/>
            <person name="Kuo A."/>
            <person name="Zuccaro A."/>
            <person name="Kohler A."/>
            <person name="Nagy L.G."/>
            <person name="Floudas D."/>
            <person name="Copeland A."/>
            <person name="Barry K.W."/>
            <person name="Cichocki N."/>
            <person name="Veneault-Fourrey C."/>
            <person name="LaButti K."/>
            <person name="Lindquist E.A."/>
            <person name="Lipzen A."/>
            <person name="Lundell T."/>
            <person name="Morin E."/>
            <person name="Murat C."/>
            <person name="Sun H."/>
            <person name="Tunlid A."/>
            <person name="Henrissat B."/>
            <person name="Grigoriev I.V."/>
            <person name="Hibbett D.S."/>
            <person name="Martin F."/>
            <person name="Nordberg H.P."/>
            <person name="Cantor M.N."/>
            <person name="Hua S.X."/>
        </authorList>
    </citation>
    <scope>NUCLEOTIDE SEQUENCE [LARGE SCALE GENOMIC DNA]</scope>
    <source>
        <strain evidence="6 7">MAFF 305830</strain>
    </source>
</reference>
<feature type="non-terminal residue" evidence="6">
    <location>
        <position position="165"/>
    </location>
</feature>
<name>A0A0C3AE04_SERVB</name>
<evidence type="ECO:0000256" key="3">
    <source>
        <dbReference type="ARBA" id="ARBA00061201"/>
    </source>
</evidence>
<proteinExistence type="inferred from homology"/>
<evidence type="ECO:0000313" key="6">
    <source>
        <dbReference type="EMBL" id="KIM22885.1"/>
    </source>
</evidence>
<evidence type="ECO:0000256" key="4">
    <source>
        <dbReference type="ARBA" id="ARBA00069779"/>
    </source>
</evidence>
<sequence>MPKKFQAENAENLAEIEKQFAVKAVEQAQTYWNLIEAIPPNTLKLTRLDDEIHEHFGTEFPELMANPEKIKRLDEDWLKDPEGKERWRKFIASYEKKVEDYNFGCLIRTNAADEYSQTNSIFVTRMQFYAIEIARNRLGFNDIIYEKAQAEKAKAAAEKAKKGKN</sequence>
<evidence type="ECO:0000256" key="2">
    <source>
        <dbReference type="ARBA" id="ARBA00022490"/>
    </source>
</evidence>
<comment type="similarity">
    <text evidence="3">Belongs to the PBDC1 family.</text>
</comment>
<dbReference type="HOGENOM" id="CLU_103791_1_0_1"/>
<organism evidence="6 7">
    <name type="scientific">Serendipita vermifera MAFF 305830</name>
    <dbReference type="NCBI Taxonomy" id="933852"/>
    <lineage>
        <taxon>Eukaryota</taxon>
        <taxon>Fungi</taxon>
        <taxon>Dikarya</taxon>
        <taxon>Basidiomycota</taxon>
        <taxon>Agaricomycotina</taxon>
        <taxon>Agaricomycetes</taxon>
        <taxon>Sebacinales</taxon>
        <taxon>Serendipitaceae</taxon>
        <taxon>Serendipita</taxon>
    </lineage>
</organism>
<dbReference type="InterPro" id="IPR008476">
    <property type="entry name" value="PBDC1_metazoa/fungi"/>
</dbReference>
<keyword evidence="7" id="KW-1185">Reference proteome</keyword>
<dbReference type="GO" id="GO:0005737">
    <property type="term" value="C:cytoplasm"/>
    <property type="evidence" value="ECO:0007669"/>
    <property type="project" value="UniProtKB-SubCell"/>
</dbReference>
<evidence type="ECO:0000256" key="1">
    <source>
        <dbReference type="ARBA" id="ARBA00004496"/>
    </source>
</evidence>
<dbReference type="Proteomes" id="UP000054097">
    <property type="component" value="Unassembled WGS sequence"/>
</dbReference>
<comment type="subcellular location">
    <subcellularLocation>
        <location evidence="1">Cytoplasm</location>
    </subcellularLocation>
</comment>
<evidence type="ECO:0000259" key="5">
    <source>
        <dbReference type="Pfam" id="PF04669"/>
    </source>
</evidence>